<reference evidence="2" key="1">
    <citation type="submission" date="2020-02" db="EMBL/GenBank/DDBJ databases">
        <authorList>
            <person name="Meier V. D."/>
        </authorList>
    </citation>
    <scope>NUCLEOTIDE SEQUENCE</scope>
    <source>
        <strain evidence="2">AVDCRST_MAG57</strain>
    </source>
</reference>
<sequence>AAVRRRPPRREGGDPRSAPRRAAADGDARPPARGSEGRPPLRPGTAHRRGGGLQPAPAGPQHRAEPVGRL</sequence>
<gene>
    <name evidence="2" type="ORF">AVDCRST_MAG57-1934</name>
</gene>
<protein>
    <submittedName>
        <fullName evidence="2">Uncharacterized protein</fullName>
    </submittedName>
</protein>
<dbReference type="EMBL" id="CADCTI010000163">
    <property type="protein sequence ID" value="CAA9247493.1"/>
    <property type="molecule type" value="Genomic_DNA"/>
</dbReference>
<evidence type="ECO:0000313" key="2">
    <source>
        <dbReference type="EMBL" id="CAA9247493.1"/>
    </source>
</evidence>
<proteinExistence type="predicted"/>
<dbReference type="AlphaFoldDB" id="A0A6J4IE02"/>
<feature type="region of interest" description="Disordered" evidence="1">
    <location>
        <begin position="1"/>
        <end position="70"/>
    </location>
</feature>
<accession>A0A6J4IE02</accession>
<name>A0A6J4IE02_9ACTN</name>
<feature type="non-terminal residue" evidence="2">
    <location>
        <position position="70"/>
    </location>
</feature>
<feature type="non-terminal residue" evidence="2">
    <location>
        <position position="1"/>
    </location>
</feature>
<evidence type="ECO:0000256" key="1">
    <source>
        <dbReference type="SAM" id="MobiDB-lite"/>
    </source>
</evidence>
<organism evidence="2">
    <name type="scientific">uncultured Blastococcus sp</name>
    <dbReference type="NCBI Taxonomy" id="217144"/>
    <lineage>
        <taxon>Bacteria</taxon>
        <taxon>Bacillati</taxon>
        <taxon>Actinomycetota</taxon>
        <taxon>Actinomycetes</taxon>
        <taxon>Geodermatophilales</taxon>
        <taxon>Geodermatophilaceae</taxon>
        <taxon>Blastococcus</taxon>
        <taxon>environmental samples</taxon>
    </lineage>
</organism>